<proteinExistence type="predicted"/>
<accession>A0ACC0K535</accession>
<keyword evidence="2" id="KW-1185">Reference proteome</keyword>
<gene>
    <name evidence="1" type="ORF">MSG28_015863</name>
</gene>
<dbReference type="EMBL" id="CM046130">
    <property type="protein sequence ID" value="KAI8431318.1"/>
    <property type="molecule type" value="Genomic_DNA"/>
</dbReference>
<comment type="caution">
    <text evidence="1">The sequence shown here is derived from an EMBL/GenBank/DDBJ whole genome shotgun (WGS) entry which is preliminary data.</text>
</comment>
<organism evidence="1 2">
    <name type="scientific">Choristoneura fumiferana</name>
    <name type="common">Spruce budworm moth</name>
    <name type="synonym">Archips fumiferana</name>
    <dbReference type="NCBI Taxonomy" id="7141"/>
    <lineage>
        <taxon>Eukaryota</taxon>
        <taxon>Metazoa</taxon>
        <taxon>Ecdysozoa</taxon>
        <taxon>Arthropoda</taxon>
        <taxon>Hexapoda</taxon>
        <taxon>Insecta</taxon>
        <taxon>Pterygota</taxon>
        <taxon>Neoptera</taxon>
        <taxon>Endopterygota</taxon>
        <taxon>Lepidoptera</taxon>
        <taxon>Glossata</taxon>
        <taxon>Ditrysia</taxon>
        <taxon>Tortricoidea</taxon>
        <taxon>Tortricidae</taxon>
        <taxon>Tortricinae</taxon>
        <taxon>Choristoneura</taxon>
    </lineage>
</organism>
<dbReference type="Proteomes" id="UP001064048">
    <property type="component" value="Chromosome 30"/>
</dbReference>
<sequence length="734" mass="84313">MGPKKKRTKRAHLEFKRASARRMREAKSITMPREDSPVLLNLDELISSETHELREMDKCSDVIVSTNSMEQKLLESPSKKKRLLMHTRKRRRNPSIQSLPMLEETEEQDPLPYDIDVSRKKEKDNSEQSLNKMAVAGTIATGCGNAQLSQISAALDMPVLSEYIYKNSQDEVFDEWEVTAWEEMRRAGEKEKMTALEEGRVTKEGVPMVDVVIDGCWSKRSYKTNYAALSGAAAIIGARFGEVLFMAVKNKYCCICARAEKRKEDAKQHECFKNFCGSSTAMEATILAEGFKQSEETKPDWKEISNFALWQQIHYISGTVASQARSLIENMDSNVVERFNGVIAKFVGGKRVNYALKRSYQARCAGAVISFNSGRLHTTVRKTIQQESPLAKLKKYEDVVAEKRDFHKTLKRKKNRQLNARKIDFNYGENASKPDLDPEIFELAKANFLENLKKNEIERRDIEKRTILQSESGEWLELRRNLLTASNFGKVVKRNKTNSCASIVKNMLYKNSIDHVASIAHGKKHEKIALQQLSKQSNLEIKDCGLFIDENIHFLGATPDGITDDMVIELKCPVAPFKMGIDAAINEGKMHFWRKNKKTGQVEVNKNSDWYMQAQGQMHICKKNKCLLAVWFGDDKIKTQTILKDDKFWSDKMEPNLIAFYKDCLLPELVDPRHPRNMSIRDPDYVKIKRNEEILTDKKCLKNNDNLNRQDKKECPDNECERENNVREIGFEDF</sequence>
<name>A0ACC0K535_CHOFU</name>
<evidence type="ECO:0000313" key="2">
    <source>
        <dbReference type="Proteomes" id="UP001064048"/>
    </source>
</evidence>
<reference evidence="1 2" key="1">
    <citation type="journal article" date="2022" name="Genome Biol. Evol.">
        <title>The Spruce Budworm Genome: Reconstructing the Evolutionary History of Antifreeze Proteins.</title>
        <authorList>
            <person name="Beliveau C."/>
            <person name="Gagne P."/>
            <person name="Picq S."/>
            <person name="Vernygora O."/>
            <person name="Keeling C.I."/>
            <person name="Pinkney K."/>
            <person name="Doucet D."/>
            <person name="Wen F."/>
            <person name="Johnston J.S."/>
            <person name="Maaroufi H."/>
            <person name="Boyle B."/>
            <person name="Laroche J."/>
            <person name="Dewar K."/>
            <person name="Juretic N."/>
            <person name="Blackburn G."/>
            <person name="Nisole A."/>
            <person name="Brunet B."/>
            <person name="Brandao M."/>
            <person name="Lumley L."/>
            <person name="Duan J."/>
            <person name="Quan G."/>
            <person name="Lucarotti C.J."/>
            <person name="Roe A.D."/>
            <person name="Sperling F.A.H."/>
            <person name="Levesque R.C."/>
            <person name="Cusson M."/>
        </authorList>
    </citation>
    <scope>NUCLEOTIDE SEQUENCE [LARGE SCALE GENOMIC DNA]</scope>
    <source>
        <strain evidence="1">Glfc:IPQL:Cfum</strain>
    </source>
</reference>
<protein>
    <submittedName>
        <fullName evidence="1">Uncharacterized protein</fullName>
    </submittedName>
</protein>
<evidence type="ECO:0000313" key="1">
    <source>
        <dbReference type="EMBL" id="KAI8431318.1"/>
    </source>
</evidence>